<dbReference type="GO" id="GO:0030154">
    <property type="term" value="P:cell differentiation"/>
    <property type="evidence" value="ECO:0007669"/>
    <property type="project" value="TreeGrafter"/>
</dbReference>
<evidence type="ECO:0000256" key="4">
    <source>
        <dbReference type="SAM" id="MobiDB-lite"/>
    </source>
</evidence>
<accession>Q9Y8C6</accession>
<dbReference type="SMART" id="SM00398">
    <property type="entry name" value="HMG"/>
    <property type="match status" value="1"/>
</dbReference>
<feature type="domain" description="HMG box" evidence="5">
    <location>
        <begin position="132"/>
        <end position="200"/>
    </location>
</feature>
<keyword evidence="2" id="KW-0804">Transcription</keyword>
<feature type="DNA-binding region" description="HMG box" evidence="3">
    <location>
        <begin position="132"/>
        <end position="200"/>
    </location>
</feature>
<feature type="compositionally biased region" description="Basic residues" evidence="4">
    <location>
        <begin position="207"/>
        <end position="219"/>
    </location>
</feature>
<dbReference type="GO" id="GO:0000978">
    <property type="term" value="F:RNA polymerase II cis-regulatory region sequence-specific DNA binding"/>
    <property type="evidence" value="ECO:0007669"/>
    <property type="project" value="TreeGrafter"/>
</dbReference>
<dbReference type="Pfam" id="PF00505">
    <property type="entry name" value="HMG_box"/>
    <property type="match status" value="1"/>
</dbReference>
<protein>
    <submittedName>
        <fullName evidence="6">Mating type protein MAT-2</fullName>
    </submittedName>
</protein>
<feature type="compositionally biased region" description="Low complexity" evidence="4">
    <location>
        <begin position="105"/>
        <end position="115"/>
    </location>
</feature>
<dbReference type="AlphaFoldDB" id="Q9Y8C6"/>
<dbReference type="GO" id="GO:0000122">
    <property type="term" value="P:negative regulation of transcription by RNA polymerase II"/>
    <property type="evidence" value="ECO:0007669"/>
    <property type="project" value="TreeGrafter"/>
</dbReference>
<feature type="region of interest" description="Disordered" evidence="4">
    <location>
        <begin position="100"/>
        <end position="123"/>
    </location>
</feature>
<dbReference type="InterPro" id="IPR036910">
    <property type="entry name" value="HMG_box_dom_sf"/>
</dbReference>
<evidence type="ECO:0000313" key="6">
    <source>
        <dbReference type="EMBL" id="AAD33451.1"/>
    </source>
</evidence>
<dbReference type="Gene3D" id="1.10.30.10">
    <property type="entry name" value="High mobility group box domain"/>
    <property type="match status" value="1"/>
</dbReference>
<dbReference type="PROSITE" id="PS50118">
    <property type="entry name" value="HMG_BOX_2"/>
    <property type="match status" value="1"/>
</dbReference>
<dbReference type="InterPro" id="IPR050140">
    <property type="entry name" value="SRY-related_HMG-box_TF-like"/>
</dbReference>
<sequence>MNSAEPPTVASVNSLSLAEALKIAEARFEAAVQGCKDDWTNGNDMVILQDNIPQLFRGILVERFKRSVGQVCGFPVHLTVMDGGNNNYHTLVRMPKNNMHSTQVAASPPSAQASPSEHKGGPNTIAARLKKAPRPMNCWIIFRDAMHKHLKAEFPDLTVQEISTRCSAIWHNLSDEAKQPWRDAAQSAKEEHLRLHPDYKYTPRKPGEKKKRQSRKVSKRAASVAEQVLQFQISPDLLMFTPEGSDQSLLTTNTTGAGEGDTISEDVLQFANATGTQEVYSEAPMATNLFYDAEAIRQGLLEAEFGSMFNFDIPFTEIDDGLLSFHDGAIGDVALPAVLQNMY</sequence>
<dbReference type="PANTHER" id="PTHR10270:SF161">
    <property type="entry name" value="SEX-DETERMINING REGION Y PROTEIN"/>
    <property type="match status" value="1"/>
</dbReference>
<feature type="region of interest" description="Disordered" evidence="4">
    <location>
        <begin position="180"/>
        <end position="219"/>
    </location>
</feature>
<dbReference type="GO" id="GO:0005634">
    <property type="term" value="C:nucleus"/>
    <property type="evidence" value="ECO:0007669"/>
    <property type="project" value="UniProtKB-UniRule"/>
</dbReference>
<evidence type="ECO:0000256" key="1">
    <source>
        <dbReference type="ARBA" id="ARBA00023125"/>
    </source>
</evidence>
<dbReference type="GO" id="GO:0001228">
    <property type="term" value="F:DNA-binding transcription activator activity, RNA polymerase II-specific"/>
    <property type="evidence" value="ECO:0007669"/>
    <property type="project" value="TreeGrafter"/>
</dbReference>
<keyword evidence="3" id="KW-0539">Nucleus</keyword>
<dbReference type="PANTHER" id="PTHR10270">
    <property type="entry name" value="SOX TRANSCRIPTION FACTOR"/>
    <property type="match status" value="1"/>
</dbReference>
<reference evidence="6" key="1">
    <citation type="journal article" date="1999" name="Proc. Natl. Acad. Sci. U.S.A.">
        <title>Evolution of the fungal self-fertile reproductive life style from self-sterile ancestors.</title>
        <authorList>
            <person name="Yun S.H."/>
            <person name="Berbee M.L."/>
            <person name="Yoder O.C."/>
            <person name="Turgeon B.G."/>
        </authorList>
    </citation>
    <scope>NUCLEOTIDE SEQUENCE</scope>
</reference>
<dbReference type="CDD" id="cd01389">
    <property type="entry name" value="HMG-box_ROX1-like"/>
    <property type="match status" value="1"/>
</dbReference>
<feature type="compositionally biased region" description="Basic and acidic residues" evidence="4">
    <location>
        <begin position="188"/>
        <end position="201"/>
    </location>
</feature>
<evidence type="ECO:0000256" key="3">
    <source>
        <dbReference type="PROSITE-ProRule" id="PRU00267"/>
    </source>
</evidence>
<dbReference type="SUPFAM" id="SSF47095">
    <property type="entry name" value="HMG-box"/>
    <property type="match status" value="1"/>
</dbReference>
<dbReference type="InterPro" id="IPR009071">
    <property type="entry name" value="HMG_box_dom"/>
</dbReference>
<organism evidence="6">
    <name type="scientific">Cochliobolus ellisii</name>
    <name type="common">Curvularia ellisii</name>
    <dbReference type="NCBI Taxonomy" id="91237"/>
    <lineage>
        <taxon>Eukaryota</taxon>
        <taxon>Fungi</taxon>
        <taxon>Dikarya</taxon>
        <taxon>Ascomycota</taxon>
        <taxon>Pezizomycotina</taxon>
        <taxon>Dothideomycetes</taxon>
        <taxon>Pleosporomycetidae</taxon>
        <taxon>Pleosporales</taxon>
        <taxon>Pleosporineae</taxon>
        <taxon>Pleosporaceae</taxon>
        <taxon>Curvularia</taxon>
    </lineage>
</organism>
<gene>
    <name evidence="6" type="primary">MAT-2</name>
</gene>
<evidence type="ECO:0000256" key="2">
    <source>
        <dbReference type="ARBA" id="ARBA00023163"/>
    </source>
</evidence>
<name>Q9Y8C6_COCEL</name>
<proteinExistence type="predicted"/>
<keyword evidence="1 3" id="KW-0238">DNA-binding</keyword>
<dbReference type="EMBL" id="AF129747">
    <property type="protein sequence ID" value="AAD33451.1"/>
    <property type="molecule type" value="Genomic_DNA"/>
</dbReference>
<evidence type="ECO:0000259" key="5">
    <source>
        <dbReference type="PROSITE" id="PS50118"/>
    </source>
</evidence>